<dbReference type="GO" id="GO:0020037">
    <property type="term" value="F:heme binding"/>
    <property type="evidence" value="ECO:0007669"/>
    <property type="project" value="InterPro"/>
</dbReference>
<keyword evidence="5" id="KW-0479">Metal-binding</keyword>
<dbReference type="EMBL" id="SDMP01000011">
    <property type="protein sequence ID" value="RYR28662.1"/>
    <property type="molecule type" value="Genomic_DNA"/>
</dbReference>
<evidence type="ECO:0000256" key="4">
    <source>
        <dbReference type="ARBA" id="ARBA00022617"/>
    </source>
</evidence>
<sequence length="161" mass="18701">MYPSIRVLLEMMSRDKAKLEELYIKTDKVLQDIIDDHRNRKDGKCEGNKDLVDVLLKFQQKDSEYLLTDDNIKAIIQLLPLRRQETERFLRLLLKRGMVGEAVDVGGELLKLSNNVISRMIMSKTHMKNDGEAEEVQKLVEDTAELTGKFNASDFIWFLKN</sequence>
<dbReference type="GO" id="GO:0005506">
    <property type="term" value="F:iron ion binding"/>
    <property type="evidence" value="ECO:0007669"/>
    <property type="project" value="InterPro"/>
</dbReference>
<name>A0A445AQG5_ARAHY</name>
<evidence type="ECO:0000256" key="1">
    <source>
        <dbReference type="ARBA" id="ARBA00001971"/>
    </source>
</evidence>
<evidence type="ECO:0000313" key="10">
    <source>
        <dbReference type="EMBL" id="RYR28662.1"/>
    </source>
</evidence>
<evidence type="ECO:0000256" key="3">
    <source>
        <dbReference type="ARBA" id="ARBA00010617"/>
    </source>
</evidence>
<keyword evidence="6" id="KW-0560">Oxidoreductase</keyword>
<dbReference type="AlphaFoldDB" id="A0A445AQG5"/>
<protein>
    <submittedName>
        <fullName evidence="10">Uncharacterized protein</fullName>
    </submittedName>
</protein>
<evidence type="ECO:0000256" key="7">
    <source>
        <dbReference type="ARBA" id="ARBA00023004"/>
    </source>
</evidence>
<dbReference type="GO" id="GO:0004497">
    <property type="term" value="F:monooxygenase activity"/>
    <property type="evidence" value="ECO:0007669"/>
    <property type="project" value="UniProtKB-KW"/>
</dbReference>
<accession>A0A445AQG5</accession>
<reference evidence="10 11" key="1">
    <citation type="submission" date="2019-01" db="EMBL/GenBank/DDBJ databases">
        <title>Sequencing of cultivated peanut Arachis hypogaea provides insights into genome evolution and oil improvement.</title>
        <authorList>
            <person name="Chen X."/>
        </authorList>
    </citation>
    <scope>NUCLEOTIDE SEQUENCE [LARGE SCALE GENOMIC DNA]</scope>
    <source>
        <strain evidence="11">cv. Fuhuasheng</strain>
        <tissue evidence="10">Leaves</tissue>
    </source>
</reference>
<proteinExistence type="inferred from homology"/>
<dbReference type="Gene3D" id="1.10.630.10">
    <property type="entry name" value="Cytochrome P450"/>
    <property type="match status" value="1"/>
</dbReference>
<keyword evidence="4" id="KW-0349">Heme</keyword>
<gene>
    <name evidence="10" type="ORF">Ahy_B01g052797</name>
</gene>
<dbReference type="PANTHER" id="PTHR47943">
    <property type="entry name" value="CYTOCHROME P450 93A3-LIKE"/>
    <property type="match status" value="1"/>
</dbReference>
<keyword evidence="7" id="KW-0408">Iron</keyword>
<comment type="similarity">
    <text evidence="3">Belongs to the cytochrome P450 family.</text>
</comment>
<organism evidence="10 11">
    <name type="scientific">Arachis hypogaea</name>
    <name type="common">Peanut</name>
    <dbReference type="NCBI Taxonomy" id="3818"/>
    <lineage>
        <taxon>Eukaryota</taxon>
        <taxon>Viridiplantae</taxon>
        <taxon>Streptophyta</taxon>
        <taxon>Embryophyta</taxon>
        <taxon>Tracheophyta</taxon>
        <taxon>Spermatophyta</taxon>
        <taxon>Magnoliopsida</taxon>
        <taxon>eudicotyledons</taxon>
        <taxon>Gunneridae</taxon>
        <taxon>Pentapetalae</taxon>
        <taxon>rosids</taxon>
        <taxon>fabids</taxon>
        <taxon>Fabales</taxon>
        <taxon>Fabaceae</taxon>
        <taxon>Papilionoideae</taxon>
        <taxon>50 kb inversion clade</taxon>
        <taxon>dalbergioids sensu lato</taxon>
        <taxon>Dalbergieae</taxon>
        <taxon>Pterocarpus clade</taxon>
        <taxon>Arachis</taxon>
    </lineage>
</organism>
<comment type="cofactor">
    <cofactor evidence="1">
        <name>heme</name>
        <dbReference type="ChEBI" id="CHEBI:30413"/>
    </cofactor>
</comment>
<dbReference type="InterPro" id="IPR036396">
    <property type="entry name" value="Cyt_P450_sf"/>
</dbReference>
<keyword evidence="9" id="KW-0472">Membrane</keyword>
<comment type="subcellular location">
    <subcellularLocation>
        <location evidence="2">Membrane</location>
    </subcellularLocation>
</comment>
<comment type="caution">
    <text evidence="10">The sequence shown here is derived from an EMBL/GenBank/DDBJ whole genome shotgun (WGS) entry which is preliminary data.</text>
</comment>
<evidence type="ECO:0000256" key="5">
    <source>
        <dbReference type="ARBA" id="ARBA00022723"/>
    </source>
</evidence>
<keyword evidence="11" id="KW-1185">Reference proteome</keyword>
<evidence type="ECO:0000256" key="9">
    <source>
        <dbReference type="ARBA" id="ARBA00023136"/>
    </source>
</evidence>
<dbReference type="GO" id="GO:0016020">
    <property type="term" value="C:membrane"/>
    <property type="evidence" value="ECO:0007669"/>
    <property type="project" value="UniProtKB-SubCell"/>
</dbReference>
<evidence type="ECO:0000256" key="2">
    <source>
        <dbReference type="ARBA" id="ARBA00004370"/>
    </source>
</evidence>
<dbReference type="Proteomes" id="UP000289738">
    <property type="component" value="Chromosome B01"/>
</dbReference>
<evidence type="ECO:0000313" key="11">
    <source>
        <dbReference type="Proteomes" id="UP000289738"/>
    </source>
</evidence>
<dbReference type="STRING" id="3818.A0A445AQG5"/>
<evidence type="ECO:0000256" key="8">
    <source>
        <dbReference type="ARBA" id="ARBA00023033"/>
    </source>
</evidence>
<dbReference type="PANTHER" id="PTHR47943:SF8">
    <property type="entry name" value="CYTOCHROME P450"/>
    <property type="match status" value="1"/>
</dbReference>
<keyword evidence="8" id="KW-0503">Monooxygenase</keyword>
<dbReference type="SUPFAM" id="SSF48264">
    <property type="entry name" value="Cytochrome P450"/>
    <property type="match status" value="2"/>
</dbReference>
<evidence type="ECO:0000256" key="6">
    <source>
        <dbReference type="ARBA" id="ARBA00023002"/>
    </source>
</evidence>
<dbReference type="GO" id="GO:0016705">
    <property type="term" value="F:oxidoreductase activity, acting on paired donors, with incorporation or reduction of molecular oxygen"/>
    <property type="evidence" value="ECO:0007669"/>
    <property type="project" value="InterPro"/>
</dbReference>